<dbReference type="InterPro" id="IPR008978">
    <property type="entry name" value="HSP20-like_chaperone"/>
</dbReference>
<feature type="compositionally biased region" description="Polar residues" evidence="6">
    <location>
        <begin position="156"/>
        <end position="170"/>
    </location>
</feature>
<dbReference type="PANTHER" id="PTHR43670">
    <property type="entry name" value="HEAT SHOCK PROTEIN 26"/>
    <property type="match status" value="1"/>
</dbReference>
<dbReference type="Gene3D" id="2.60.40.790">
    <property type="match status" value="1"/>
</dbReference>
<keyword evidence="7" id="KW-0812">Transmembrane</keyword>
<keyword evidence="10" id="KW-1185">Reference proteome</keyword>
<gene>
    <name evidence="9" type="ORF">Cgig2_022504</name>
</gene>
<evidence type="ECO:0000313" key="10">
    <source>
        <dbReference type="Proteomes" id="UP001153076"/>
    </source>
</evidence>
<feature type="compositionally biased region" description="Basic and acidic residues" evidence="6">
    <location>
        <begin position="176"/>
        <end position="204"/>
    </location>
</feature>
<dbReference type="EMBL" id="JAKOGI010000222">
    <property type="protein sequence ID" value="KAJ8439367.1"/>
    <property type="molecule type" value="Genomic_DNA"/>
</dbReference>
<keyword evidence="7" id="KW-0472">Membrane</keyword>
<protein>
    <recommendedName>
        <fullName evidence="8">SHSP domain-containing protein</fullName>
    </recommendedName>
</protein>
<comment type="subcellular location">
    <subcellularLocation>
        <location evidence="1">Cell membrane</location>
        <topology evidence="1">Single-pass membrane protein</topology>
    </subcellularLocation>
</comment>
<name>A0A9Q1KAM1_9CARY</name>
<feature type="domain" description="SHSP" evidence="8">
    <location>
        <begin position="8"/>
        <end position="112"/>
    </location>
</feature>
<evidence type="ECO:0000256" key="4">
    <source>
        <dbReference type="PROSITE-ProRule" id="PRU00285"/>
    </source>
</evidence>
<evidence type="ECO:0000256" key="3">
    <source>
        <dbReference type="ARBA" id="ARBA00022821"/>
    </source>
</evidence>
<dbReference type="OrthoDB" id="1431247at2759"/>
<comment type="similarity">
    <text evidence="4 5">Belongs to the small heat shock protein (HSP20) family.</text>
</comment>
<keyword evidence="7" id="KW-1133">Transmembrane helix</keyword>
<evidence type="ECO:0000256" key="7">
    <source>
        <dbReference type="SAM" id="Phobius"/>
    </source>
</evidence>
<evidence type="ECO:0000256" key="5">
    <source>
        <dbReference type="RuleBase" id="RU003616"/>
    </source>
</evidence>
<feature type="compositionally biased region" description="Basic and acidic residues" evidence="6">
    <location>
        <begin position="139"/>
        <end position="155"/>
    </location>
</feature>
<organism evidence="9 10">
    <name type="scientific">Carnegiea gigantea</name>
    <dbReference type="NCBI Taxonomy" id="171969"/>
    <lineage>
        <taxon>Eukaryota</taxon>
        <taxon>Viridiplantae</taxon>
        <taxon>Streptophyta</taxon>
        <taxon>Embryophyta</taxon>
        <taxon>Tracheophyta</taxon>
        <taxon>Spermatophyta</taxon>
        <taxon>Magnoliopsida</taxon>
        <taxon>eudicotyledons</taxon>
        <taxon>Gunneridae</taxon>
        <taxon>Pentapetalae</taxon>
        <taxon>Caryophyllales</taxon>
        <taxon>Cactineae</taxon>
        <taxon>Cactaceae</taxon>
        <taxon>Cactoideae</taxon>
        <taxon>Echinocereeae</taxon>
        <taxon>Carnegiea</taxon>
    </lineage>
</organism>
<proteinExistence type="inferred from homology"/>
<accession>A0A9Q1KAM1</accession>
<dbReference type="GO" id="GO:0006952">
    <property type="term" value="P:defense response"/>
    <property type="evidence" value="ECO:0007669"/>
    <property type="project" value="UniProtKB-KW"/>
</dbReference>
<comment type="caution">
    <text evidence="9">The sequence shown here is derived from an EMBL/GenBank/DDBJ whole genome shotgun (WGS) entry which is preliminary data.</text>
</comment>
<evidence type="ECO:0000256" key="2">
    <source>
        <dbReference type="ARBA" id="ARBA00022475"/>
    </source>
</evidence>
<dbReference type="InterPro" id="IPR002068">
    <property type="entry name" value="A-crystallin/Hsp20_dom"/>
</dbReference>
<evidence type="ECO:0000256" key="1">
    <source>
        <dbReference type="ARBA" id="ARBA00004162"/>
    </source>
</evidence>
<evidence type="ECO:0000259" key="8">
    <source>
        <dbReference type="PROSITE" id="PS01031"/>
    </source>
</evidence>
<dbReference type="PROSITE" id="PS01031">
    <property type="entry name" value="SHSP"/>
    <property type="match status" value="1"/>
</dbReference>
<feature type="transmembrane region" description="Helical" evidence="7">
    <location>
        <begin position="226"/>
        <end position="244"/>
    </location>
</feature>
<keyword evidence="3" id="KW-0611">Plant defense</keyword>
<dbReference type="Pfam" id="PF00011">
    <property type="entry name" value="HSP20"/>
    <property type="match status" value="1"/>
</dbReference>
<dbReference type="PANTHER" id="PTHR43670:SF73">
    <property type="entry name" value="INACTIVE PROTEIN RESTRICTED TEV MOVEMENT 2-LIKE"/>
    <property type="match status" value="1"/>
</dbReference>
<dbReference type="AlphaFoldDB" id="A0A9Q1KAM1"/>
<feature type="region of interest" description="Disordered" evidence="6">
    <location>
        <begin position="104"/>
        <end position="204"/>
    </location>
</feature>
<sequence length="263" mass="30211">MAVSNLNHQHEDFDPPSDWISEEACDTLLLYLPGFRKEQLRVQLTPSRILKITGERPIGENKWRRFQKQVPVPSNCDTREISAQFEGGILYIRQPKIITPAIPAQEQPEDKGKAAQEVPKPQPQPYQPERDQVPPGSYEENKSEKKEDTMARNDETNQAPTREPQMQQEAPPSELPNHENEKKKGERTEGEEVKGGDELIERRPGQVVRGSGFFRELRRPENMKRLVVSVVMVLAVGFYISYMFRSFTGNEQEKMPGSDQREL</sequence>
<evidence type="ECO:0000313" key="9">
    <source>
        <dbReference type="EMBL" id="KAJ8439367.1"/>
    </source>
</evidence>
<dbReference type="CDD" id="cd06464">
    <property type="entry name" value="ACD_sHsps-like"/>
    <property type="match status" value="1"/>
</dbReference>
<keyword evidence="2" id="KW-1003">Cell membrane</keyword>
<reference evidence="9" key="1">
    <citation type="submission" date="2022-04" db="EMBL/GenBank/DDBJ databases">
        <title>Carnegiea gigantea Genome sequencing and assembly v2.</title>
        <authorList>
            <person name="Copetti D."/>
            <person name="Sanderson M.J."/>
            <person name="Burquez A."/>
            <person name="Wojciechowski M.F."/>
        </authorList>
    </citation>
    <scope>NUCLEOTIDE SEQUENCE</scope>
    <source>
        <strain evidence="9">SGP5-SGP5p</strain>
        <tissue evidence="9">Aerial part</tissue>
    </source>
</reference>
<dbReference type="SUPFAM" id="SSF49764">
    <property type="entry name" value="HSP20-like chaperones"/>
    <property type="match status" value="1"/>
</dbReference>
<dbReference type="GO" id="GO:0034605">
    <property type="term" value="P:cellular response to heat"/>
    <property type="evidence" value="ECO:0007669"/>
    <property type="project" value="TreeGrafter"/>
</dbReference>
<evidence type="ECO:0000256" key="6">
    <source>
        <dbReference type="SAM" id="MobiDB-lite"/>
    </source>
</evidence>
<dbReference type="Proteomes" id="UP001153076">
    <property type="component" value="Unassembled WGS sequence"/>
</dbReference>
<dbReference type="GO" id="GO:0005886">
    <property type="term" value="C:plasma membrane"/>
    <property type="evidence" value="ECO:0007669"/>
    <property type="project" value="UniProtKB-SubCell"/>
</dbReference>